<dbReference type="RefSeq" id="WP_135265498.1">
    <property type="nucleotide sequence ID" value="NZ_SMLM01000004.1"/>
</dbReference>
<dbReference type="InterPro" id="IPR035897">
    <property type="entry name" value="Toll_tir_struct_dom_sf"/>
</dbReference>
<organism evidence="4 5">
    <name type="scientific">Ramlibacter henchirensis</name>
    <dbReference type="NCBI Taxonomy" id="204072"/>
    <lineage>
        <taxon>Bacteria</taxon>
        <taxon>Pseudomonadati</taxon>
        <taxon>Pseudomonadota</taxon>
        <taxon>Betaproteobacteria</taxon>
        <taxon>Burkholderiales</taxon>
        <taxon>Comamonadaceae</taxon>
        <taxon>Ramlibacter</taxon>
    </lineage>
</organism>
<dbReference type="InterPro" id="IPR000157">
    <property type="entry name" value="TIR_dom"/>
</dbReference>
<dbReference type="Gene3D" id="1.10.1780.10">
    <property type="entry name" value="Clp, N-terminal domain"/>
    <property type="match status" value="1"/>
</dbReference>
<gene>
    <name evidence="4" type="ORF">EZ313_22165</name>
</gene>
<comment type="similarity">
    <text evidence="1">Belongs to the ClpA/ClpB family.</text>
</comment>
<evidence type="ECO:0000313" key="4">
    <source>
        <dbReference type="EMBL" id="TFY99270.1"/>
    </source>
</evidence>
<protein>
    <submittedName>
        <fullName evidence="4">TIR domain-containing protein</fullName>
    </submittedName>
</protein>
<dbReference type="InterPro" id="IPR036628">
    <property type="entry name" value="Clp_N_dom_sf"/>
</dbReference>
<dbReference type="GO" id="GO:0007165">
    <property type="term" value="P:signal transduction"/>
    <property type="evidence" value="ECO:0007669"/>
    <property type="project" value="InterPro"/>
</dbReference>
<accession>A0A4Z0BKE5</accession>
<dbReference type="Proteomes" id="UP000298180">
    <property type="component" value="Unassembled WGS sequence"/>
</dbReference>
<comment type="caution">
    <text evidence="4">The sequence shown here is derived from an EMBL/GenBank/DDBJ whole genome shotgun (WGS) entry which is preliminary data.</text>
</comment>
<dbReference type="Pfam" id="PF13676">
    <property type="entry name" value="TIR_2"/>
    <property type="match status" value="1"/>
</dbReference>
<sequence>MTRISDSQLARAGSSLRTINSAGDWLSNHAQCIEVTDTHLMCGQPLYNDKMTTTPRKKRGVAAPAPTGAKAAKDKKQPPLISEEVEVMLHIAFVNARDRRHEFITVEHLVFGLVDGPSSKVALTACGADLDELKSRLGLFIDEHTPVVDANEEVDTQPTLGFQRVVQRAIMQVQAANQEGRQVLCVDLLVAVFGEKDSHAVYYLHQQGVTRVDVIDFLAHGTKRAAGSQVEEREAQRVDRNVATILAEAAQPFVISEVKRNERPKLFISYSHVDTQCVERLLVHLKPLERANTVVCWSDKRLRTGDKWKAEIEQNLNEAVIAVLLISADFLASDFIVNNELPPLLVKADSNGLRILPVIVKPCGFRRDPILSTFQAANDPATPLLGMTPIEQEALYDKIADEVAKEIANRRVS</sequence>
<evidence type="ECO:0000256" key="1">
    <source>
        <dbReference type="ARBA" id="ARBA00008675"/>
    </source>
</evidence>
<evidence type="ECO:0000313" key="5">
    <source>
        <dbReference type="Proteomes" id="UP000298180"/>
    </source>
</evidence>
<dbReference type="AlphaFoldDB" id="A0A4Z0BKE5"/>
<dbReference type="OrthoDB" id="9803641at2"/>
<dbReference type="InterPro" id="IPR004176">
    <property type="entry name" value="Clp_R_N"/>
</dbReference>
<feature type="region of interest" description="Disordered" evidence="2">
    <location>
        <begin position="51"/>
        <end position="77"/>
    </location>
</feature>
<reference evidence="4 5" key="1">
    <citation type="submission" date="2019-03" db="EMBL/GenBank/DDBJ databases">
        <title>Ramlibacter henchirensis DSM 14656, whole genome shotgun sequence.</title>
        <authorList>
            <person name="Zhang X."/>
            <person name="Feng G."/>
            <person name="Zhu H."/>
        </authorList>
    </citation>
    <scope>NUCLEOTIDE SEQUENCE [LARGE SCALE GENOMIC DNA]</scope>
    <source>
        <strain evidence="4 5">DSM 14656</strain>
    </source>
</reference>
<keyword evidence="5" id="KW-1185">Reference proteome</keyword>
<dbReference type="EMBL" id="SMLM01000004">
    <property type="protein sequence ID" value="TFY99270.1"/>
    <property type="molecule type" value="Genomic_DNA"/>
</dbReference>
<dbReference type="Gene3D" id="3.40.50.10140">
    <property type="entry name" value="Toll/interleukin-1 receptor homology (TIR) domain"/>
    <property type="match status" value="1"/>
</dbReference>
<dbReference type="Pfam" id="PF02861">
    <property type="entry name" value="Clp_N"/>
    <property type="match status" value="1"/>
</dbReference>
<feature type="domain" description="TIR" evidence="3">
    <location>
        <begin position="262"/>
        <end position="407"/>
    </location>
</feature>
<name>A0A4Z0BKE5_9BURK</name>
<dbReference type="PROSITE" id="PS50104">
    <property type="entry name" value="TIR"/>
    <property type="match status" value="1"/>
</dbReference>
<dbReference type="SUPFAM" id="SSF81923">
    <property type="entry name" value="Double Clp-N motif"/>
    <property type="match status" value="1"/>
</dbReference>
<evidence type="ECO:0000259" key="3">
    <source>
        <dbReference type="PROSITE" id="PS50104"/>
    </source>
</evidence>
<evidence type="ECO:0000256" key="2">
    <source>
        <dbReference type="SAM" id="MobiDB-lite"/>
    </source>
</evidence>
<proteinExistence type="inferred from homology"/>
<dbReference type="SUPFAM" id="SSF52200">
    <property type="entry name" value="Toll/Interleukin receptor TIR domain"/>
    <property type="match status" value="1"/>
</dbReference>